<keyword evidence="2" id="KW-1133">Transmembrane helix</keyword>
<proteinExistence type="predicted"/>
<name>A0A8S9X6H8_APOLU</name>
<dbReference type="AlphaFoldDB" id="A0A8S9X6H8"/>
<protein>
    <submittedName>
        <fullName evidence="3">Uncharacterized protein</fullName>
    </submittedName>
</protein>
<keyword evidence="2" id="KW-0812">Transmembrane</keyword>
<reference evidence="3" key="1">
    <citation type="journal article" date="2021" name="Mol. Ecol. Resour.">
        <title>Apolygus lucorum genome provides insights into omnivorousness and mesophyll feeding.</title>
        <authorList>
            <person name="Liu Y."/>
            <person name="Liu H."/>
            <person name="Wang H."/>
            <person name="Huang T."/>
            <person name="Liu B."/>
            <person name="Yang B."/>
            <person name="Yin L."/>
            <person name="Li B."/>
            <person name="Zhang Y."/>
            <person name="Zhang S."/>
            <person name="Jiang F."/>
            <person name="Zhang X."/>
            <person name="Ren Y."/>
            <person name="Wang B."/>
            <person name="Wang S."/>
            <person name="Lu Y."/>
            <person name="Wu K."/>
            <person name="Fan W."/>
            <person name="Wang G."/>
        </authorList>
    </citation>
    <scope>NUCLEOTIDE SEQUENCE</scope>
    <source>
        <strain evidence="3">12Hb</strain>
    </source>
</reference>
<feature type="compositionally biased region" description="Basic and acidic residues" evidence="1">
    <location>
        <begin position="454"/>
        <end position="467"/>
    </location>
</feature>
<feature type="compositionally biased region" description="Basic and acidic residues" evidence="1">
    <location>
        <begin position="410"/>
        <end position="423"/>
    </location>
</feature>
<evidence type="ECO:0000313" key="4">
    <source>
        <dbReference type="Proteomes" id="UP000466442"/>
    </source>
</evidence>
<feature type="compositionally biased region" description="Basic and acidic residues" evidence="1">
    <location>
        <begin position="387"/>
        <end position="400"/>
    </location>
</feature>
<feature type="region of interest" description="Disordered" evidence="1">
    <location>
        <begin position="220"/>
        <end position="526"/>
    </location>
</feature>
<accession>A0A8S9X6H8</accession>
<feature type="transmembrane region" description="Helical" evidence="2">
    <location>
        <begin position="182"/>
        <end position="202"/>
    </location>
</feature>
<feature type="compositionally biased region" description="Basic residues" evidence="1">
    <location>
        <begin position="309"/>
        <end position="320"/>
    </location>
</feature>
<feature type="compositionally biased region" description="Basic and acidic residues" evidence="1">
    <location>
        <begin position="343"/>
        <end position="356"/>
    </location>
</feature>
<evidence type="ECO:0000256" key="1">
    <source>
        <dbReference type="SAM" id="MobiDB-lite"/>
    </source>
</evidence>
<evidence type="ECO:0000256" key="2">
    <source>
        <dbReference type="SAM" id="Phobius"/>
    </source>
</evidence>
<dbReference type="Proteomes" id="UP000466442">
    <property type="component" value="Linkage Group LG9"/>
</dbReference>
<dbReference type="EMBL" id="WIXP02000009">
    <property type="protein sequence ID" value="KAF6204602.1"/>
    <property type="molecule type" value="Genomic_DNA"/>
</dbReference>
<feature type="compositionally biased region" description="Basic residues" evidence="1">
    <location>
        <begin position="468"/>
        <end position="477"/>
    </location>
</feature>
<sequence length="611" mass="69813">MSKTRCPVILQQEGVSSVRHPLVLLHEWKDCFICFQKDLSPQRPSYGSCCSLPFPWVVGGWWILEWPVRTSPYPFQDLREELPYKIKLPKIMDCIAQQVSVTEVGNIQLSNRDQEYIVAEMSRMKIPKLVHMITGKKMQLTNDSVKYIIGYLTDSSSEKNLCKAWVQFDRIQPNSIRIIDRIYSAMALSTAVLLLGSSYLIIGASGDNLRDILQNAGVEVHVGPKSGNGKPHHVEHKGVKNQGRKMSEPPEEPYGKDTQEDKDEKWGELEKKKLDQKVHDESAGVEEKPKKHKKSEETDATKESSGEKKQKKQKKKKKSKGSNETDESSGEEKPKKNKKKSKGSKEKDDGSGEEKSKNKKKKSKGSKEKDDDSIEEKSKNKKKKSKGSKEKDDGSSEEKSKKHKKKKSKGSKEKDDDSSEEKSKKHKKKSKGSKEKDDDSSEEKSKKHKKKSKGSKEKDDDSSEEKPKKHKKKKKKSKDSIESEESSSEEKKSKKHKKKKKSKDSGEEDDDSSEKKSSKNCLGPGIKVSKKDYKFLLKTLREKLKKKLGPVELLLLAKKKHSSRKGRERWKVAFTLEEDQKNNLCKARVTRVKTKVKKKILDKTNIHYDCW</sequence>
<feature type="compositionally biased region" description="Basic and acidic residues" evidence="1">
    <location>
        <begin position="245"/>
        <end position="308"/>
    </location>
</feature>
<organism evidence="3 4">
    <name type="scientific">Apolygus lucorum</name>
    <name type="common">Small green plant bug</name>
    <name type="synonym">Lygocoris lucorum</name>
    <dbReference type="NCBI Taxonomy" id="248454"/>
    <lineage>
        <taxon>Eukaryota</taxon>
        <taxon>Metazoa</taxon>
        <taxon>Ecdysozoa</taxon>
        <taxon>Arthropoda</taxon>
        <taxon>Hexapoda</taxon>
        <taxon>Insecta</taxon>
        <taxon>Pterygota</taxon>
        <taxon>Neoptera</taxon>
        <taxon>Paraneoptera</taxon>
        <taxon>Hemiptera</taxon>
        <taxon>Heteroptera</taxon>
        <taxon>Panheteroptera</taxon>
        <taxon>Cimicomorpha</taxon>
        <taxon>Miridae</taxon>
        <taxon>Mirini</taxon>
        <taxon>Apolygus</taxon>
    </lineage>
</organism>
<feature type="compositionally biased region" description="Basic residues" evidence="1">
    <location>
        <begin position="493"/>
        <end position="502"/>
    </location>
</feature>
<gene>
    <name evidence="3" type="ORF">GE061_018762</name>
</gene>
<keyword evidence="4" id="KW-1185">Reference proteome</keyword>
<keyword evidence="2" id="KW-0472">Membrane</keyword>
<comment type="caution">
    <text evidence="3">The sequence shown here is derived from an EMBL/GenBank/DDBJ whole genome shotgun (WGS) entry which is preliminary data.</text>
</comment>
<evidence type="ECO:0000313" key="3">
    <source>
        <dbReference type="EMBL" id="KAF6204602.1"/>
    </source>
</evidence>
<feature type="compositionally biased region" description="Basic and acidic residues" evidence="1">
    <location>
        <begin position="432"/>
        <end position="445"/>
    </location>
</feature>
<feature type="compositionally biased region" description="Basic and acidic residues" evidence="1">
    <location>
        <begin position="365"/>
        <end position="378"/>
    </location>
</feature>